<feature type="transmembrane region" description="Helical" evidence="1">
    <location>
        <begin position="9"/>
        <end position="31"/>
    </location>
</feature>
<gene>
    <name evidence="2" type="ORF">EDD29_7901</name>
</gene>
<keyword evidence="3" id="KW-1185">Reference proteome</keyword>
<feature type="transmembrane region" description="Helical" evidence="1">
    <location>
        <begin position="37"/>
        <end position="56"/>
    </location>
</feature>
<evidence type="ECO:0000313" key="3">
    <source>
        <dbReference type="Proteomes" id="UP000272400"/>
    </source>
</evidence>
<dbReference type="RefSeq" id="WP_123669171.1">
    <property type="nucleotide sequence ID" value="NZ_RJKE01000001.1"/>
</dbReference>
<dbReference type="Proteomes" id="UP000272400">
    <property type="component" value="Unassembled WGS sequence"/>
</dbReference>
<keyword evidence="1" id="KW-1133">Transmembrane helix</keyword>
<dbReference type="AlphaFoldDB" id="A0A3N1D9H0"/>
<evidence type="ECO:0000313" key="2">
    <source>
        <dbReference type="EMBL" id="ROO90183.1"/>
    </source>
</evidence>
<evidence type="ECO:0000256" key="1">
    <source>
        <dbReference type="SAM" id="Phobius"/>
    </source>
</evidence>
<sequence>MAHKTDPGAFVGGVFFLIVAALFGGAALSWVDLAPMRYLLPALAVGYAVVLLVRGLSRGRREDRA</sequence>
<dbReference type="EMBL" id="RJKE01000001">
    <property type="protein sequence ID" value="ROO90183.1"/>
    <property type="molecule type" value="Genomic_DNA"/>
</dbReference>
<comment type="caution">
    <text evidence="2">The sequence shown here is derived from an EMBL/GenBank/DDBJ whole genome shotgun (WGS) entry which is preliminary data.</text>
</comment>
<organism evidence="2 3">
    <name type="scientific">Actinocorallia herbida</name>
    <dbReference type="NCBI Taxonomy" id="58109"/>
    <lineage>
        <taxon>Bacteria</taxon>
        <taxon>Bacillati</taxon>
        <taxon>Actinomycetota</taxon>
        <taxon>Actinomycetes</taxon>
        <taxon>Streptosporangiales</taxon>
        <taxon>Thermomonosporaceae</taxon>
        <taxon>Actinocorallia</taxon>
    </lineage>
</organism>
<name>A0A3N1D9H0_9ACTN</name>
<keyword evidence="1" id="KW-0472">Membrane</keyword>
<protein>
    <submittedName>
        <fullName evidence="2">Uncharacterized protein</fullName>
    </submittedName>
</protein>
<keyword evidence="1" id="KW-0812">Transmembrane</keyword>
<accession>A0A3N1D9H0</accession>
<reference evidence="2 3" key="1">
    <citation type="submission" date="2018-11" db="EMBL/GenBank/DDBJ databases">
        <title>Sequencing the genomes of 1000 actinobacteria strains.</title>
        <authorList>
            <person name="Klenk H.-P."/>
        </authorList>
    </citation>
    <scope>NUCLEOTIDE SEQUENCE [LARGE SCALE GENOMIC DNA]</scope>
    <source>
        <strain evidence="2 3">DSM 44254</strain>
    </source>
</reference>
<proteinExistence type="predicted"/>